<evidence type="ECO:0000259" key="6">
    <source>
        <dbReference type="PROSITE" id="PS50977"/>
    </source>
</evidence>
<feature type="region of interest" description="Disordered" evidence="5">
    <location>
        <begin position="1"/>
        <end position="25"/>
    </location>
</feature>
<evidence type="ECO:0000313" key="8">
    <source>
        <dbReference type="Proteomes" id="UP000435138"/>
    </source>
</evidence>
<feature type="domain" description="HTH tetR-type" evidence="6">
    <location>
        <begin position="24"/>
        <end position="83"/>
    </location>
</feature>
<protein>
    <submittedName>
        <fullName evidence="7">TetR family transcriptional regulator</fullName>
    </submittedName>
</protein>
<sequence length="202" mass="22547">MSRGLPPGNRRQPQKQPRLRADTQRSRGKLIEVAADAFAERGADASLEEIARQAGVGIGTLYRHFPTREHLVEVVYRRELELFAVAATELMAENAPDIALAEWMHRFVSYMAAKRGMASSLKLLFTSNAALFTEGSALMNSTLDKLLRTATEAGTIKSDIETTDVLYTLFGTYSTPDTPDWRARAHRIVRLIMDGLRIRPEA</sequence>
<evidence type="ECO:0000256" key="3">
    <source>
        <dbReference type="ARBA" id="ARBA00023163"/>
    </source>
</evidence>
<comment type="caution">
    <text evidence="7">The sequence shown here is derived from an EMBL/GenBank/DDBJ whole genome shotgun (WGS) entry which is preliminary data.</text>
</comment>
<evidence type="ECO:0000256" key="2">
    <source>
        <dbReference type="ARBA" id="ARBA00023125"/>
    </source>
</evidence>
<evidence type="ECO:0000256" key="4">
    <source>
        <dbReference type="PROSITE-ProRule" id="PRU00335"/>
    </source>
</evidence>
<dbReference type="PRINTS" id="PR00455">
    <property type="entry name" value="HTHTETR"/>
</dbReference>
<dbReference type="SUPFAM" id="SSF48498">
    <property type="entry name" value="Tetracyclin repressor-like, C-terminal domain"/>
    <property type="match status" value="1"/>
</dbReference>
<keyword evidence="1" id="KW-0805">Transcription regulation</keyword>
<reference evidence="7 8" key="1">
    <citation type="submission" date="2019-11" db="EMBL/GenBank/DDBJ databases">
        <title>Genome analysis of Rhizobacterium cereale a novel genus and species isolated from maize roots in North Spain.</title>
        <authorList>
            <person name="Menendez E."/>
            <person name="Flores-Felix J.D."/>
            <person name="Ramirez-Bahena M.-H."/>
            <person name="Igual J.M."/>
            <person name="Garcia-Fraile P."/>
            <person name="Peix A."/>
            <person name="Velazquez E."/>
        </authorList>
    </citation>
    <scope>NUCLEOTIDE SEQUENCE [LARGE SCALE GENOMIC DNA]</scope>
    <source>
        <strain evidence="7 8">RZME27</strain>
    </source>
</reference>
<dbReference type="SUPFAM" id="SSF46689">
    <property type="entry name" value="Homeodomain-like"/>
    <property type="match status" value="1"/>
</dbReference>
<keyword evidence="8" id="KW-1185">Reference proteome</keyword>
<dbReference type="GO" id="GO:0003700">
    <property type="term" value="F:DNA-binding transcription factor activity"/>
    <property type="evidence" value="ECO:0007669"/>
    <property type="project" value="TreeGrafter"/>
</dbReference>
<dbReference type="EMBL" id="WIXI01000042">
    <property type="protein sequence ID" value="MQY46769.1"/>
    <property type="molecule type" value="Genomic_DNA"/>
</dbReference>
<dbReference type="Pfam" id="PF00440">
    <property type="entry name" value="TetR_N"/>
    <property type="match status" value="1"/>
</dbReference>
<dbReference type="PANTHER" id="PTHR30055">
    <property type="entry name" value="HTH-TYPE TRANSCRIPTIONAL REGULATOR RUTR"/>
    <property type="match status" value="1"/>
</dbReference>
<organism evidence="7 8">
    <name type="scientific">Endobacterium cereale</name>
    <dbReference type="NCBI Taxonomy" id="2663029"/>
    <lineage>
        <taxon>Bacteria</taxon>
        <taxon>Pseudomonadati</taxon>
        <taxon>Pseudomonadota</taxon>
        <taxon>Alphaproteobacteria</taxon>
        <taxon>Hyphomicrobiales</taxon>
        <taxon>Rhizobiaceae</taxon>
        <taxon>Endobacterium</taxon>
    </lineage>
</organism>
<dbReference type="PROSITE" id="PS50977">
    <property type="entry name" value="HTH_TETR_2"/>
    <property type="match status" value="1"/>
</dbReference>
<dbReference type="AlphaFoldDB" id="A0A6A8A7M9"/>
<feature type="DNA-binding region" description="H-T-H motif" evidence="4">
    <location>
        <begin position="46"/>
        <end position="65"/>
    </location>
</feature>
<dbReference type="PANTHER" id="PTHR30055:SF234">
    <property type="entry name" value="HTH-TYPE TRANSCRIPTIONAL REGULATOR BETI"/>
    <property type="match status" value="1"/>
</dbReference>
<evidence type="ECO:0000256" key="5">
    <source>
        <dbReference type="SAM" id="MobiDB-lite"/>
    </source>
</evidence>
<proteinExistence type="predicted"/>
<name>A0A6A8A7M9_9HYPH</name>
<dbReference type="InterPro" id="IPR050109">
    <property type="entry name" value="HTH-type_TetR-like_transc_reg"/>
</dbReference>
<dbReference type="Pfam" id="PF21597">
    <property type="entry name" value="TetR_C_43"/>
    <property type="match status" value="1"/>
</dbReference>
<dbReference type="Proteomes" id="UP000435138">
    <property type="component" value="Unassembled WGS sequence"/>
</dbReference>
<dbReference type="InterPro" id="IPR001647">
    <property type="entry name" value="HTH_TetR"/>
</dbReference>
<keyword evidence="3" id="KW-0804">Transcription</keyword>
<evidence type="ECO:0000256" key="1">
    <source>
        <dbReference type="ARBA" id="ARBA00023015"/>
    </source>
</evidence>
<evidence type="ECO:0000313" key="7">
    <source>
        <dbReference type="EMBL" id="MQY46769.1"/>
    </source>
</evidence>
<dbReference type="Gene3D" id="1.10.357.10">
    <property type="entry name" value="Tetracycline Repressor, domain 2"/>
    <property type="match status" value="1"/>
</dbReference>
<dbReference type="InterPro" id="IPR009057">
    <property type="entry name" value="Homeodomain-like_sf"/>
</dbReference>
<keyword evidence="2 4" id="KW-0238">DNA-binding</keyword>
<dbReference type="InterPro" id="IPR036271">
    <property type="entry name" value="Tet_transcr_reg_TetR-rel_C_sf"/>
</dbReference>
<accession>A0A6A8A7M9</accession>
<dbReference type="GO" id="GO:0000976">
    <property type="term" value="F:transcription cis-regulatory region binding"/>
    <property type="evidence" value="ECO:0007669"/>
    <property type="project" value="TreeGrafter"/>
</dbReference>
<dbReference type="InterPro" id="IPR049445">
    <property type="entry name" value="TetR_SbtR-like_C"/>
</dbReference>
<gene>
    <name evidence="7" type="ORF">GAO09_12085</name>
</gene>